<dbReference type="FunFam" id="1.10.340.70:FF:000001">
    <property type="entry name" value="Retrovirus-related Pol polyprotein from transposon gypsy-like Protein"/>
    <property type="match status" value="1"/>
</dbReference>
<organism evidence="4 5">
    <name type="scientific">Exocentrus adspersus</name>
    <dbReference type="NCBI Taxonomy" id="1586481"/>
    <lineage>
        <taxon>Eukaryota</taxon>
        <taxon>Metazoa</taxon>
        <taxon>Ecdysozoa</taxon>
        <taxon>Arthropoda</taxon>
        <taxon>Hexapoda</taxon>
        <taxon>Insecta</taxon>
        <taxon>Pterygota</taxon>
        <taxon>Neoptera</taxon>
        <taxon>Endopterygota</taxon>
        <taxon>Coleoptera</taxon>
        <taxon>Polyphaga</taxon>
        <taxon>Cucujiformia</taxon>
        <taxon>Chrysomeloidea</taxon>
        <taxon>Cerambycidae</taxon>
        <taxon>Lamiinae</taxon>
        <taxon>Acanthocinini</taxon>
        <taxon>Exocentrus</taxon>
    </lineage>
</organism>
<evidence type="ECO:0000256" key="2">
    <source>
        <dbReference type="SAM" id="MobiDB-lite"/>
    </source>
</evidence>
<dbReference type="InterPro" id="IPR041588">
    <property type="entry name" value="Integrase_H2C2"/>
</dbReference>
<dbReference type="Pfam" id="PF17921">
    <property type="entry name" value="Integrase_H2C2"/>
    <property type="match status" value="1"/>
</dbReference>
<accession>A0AAV8VYS6</accession>
<keyword evidence="1" id="KW-0175">Coiled coil</keyword>
<keyword evidence="5" id="KW-1185">Reference proteome</keyword>
<dbReference type="EMBL" id="JANEYG010000018">
    <property type="protein sequence ID" value="KAJ8919368.1"/>
    <property type="molecule type" value="Genomic_DNA"/>
</dbReference>
<feature type="compositionally biased region" description="Basic and acidic residues" evidence="2">
    <location>
        <begin position="283"/>
        <end position="296"/>
    </location>
</feature>
<dbReference type="AlphaFoldDB" id="A0AAV8VYS6"/>
<name>A0AAV8VYS6_9CUCU</name>
<evidence type="ECO:0000256" key="1">
    <source>
        <dbReference type="SAM" id="Coils"/>
    </source>
</evidence>
<evidence type="ECO:0000313" key="5">
    <source>
        <dbReference type="Proteomes" id="UP001159042"/>
    </source>
</evidence>
<feature type="region of interest" description="Disordered" evidence="2">
    <location>
        <begin position="283"/>
        <end position="305"/>
    </location>
</feature>
<reference evidence="4 5" key="1">
    <citation type="journal article" date="2023" name="Insect Mol. Biol.">
        <title>Genome sequencing provides insights into the evolution of gene families encoding plant cell wall-degrading enzymes in longhorned beetles.</title>
        <authorList>
            <person name="Shin N.R."/>
            <person name="Okamura Y."/>
            <person name="Kirsch R."/>
            <person name="Pauchet Y."/>
        </authorList>
    </citation>
    <scope>NUCLEOTIDE SEQUENCE [LARGE SCALE GENOMIC DNA]</scope>
    <source>
        <strain evidence="4">EAD_L_NR</strain>
    </source>
</reference>
<proteinExistence type="predicted"/>
<feature type="domain" description="Integrase zinc-binding" evidence="3">
    <location>
        <begin position="158"/>
        <end position="202"/>
    </location>
</feature>
<dbReference type="Gene3D" id="1.10.340.70">
    <property type="match status" value="1"/>
</dbReference>
<dbReference type="Proteomes" id="UP001159042">
    <property type="component" value="Unassembled WGS sequence"/>
</dbReference>
<comment type="caution">
    <text evidence="4">The sequence shown here is derived from an EMBL/GenBank/DDBJ whole genome shotgun (WGS) entry which is preliminary data.</text>
</comment>
<feature type="region of interest" description="Disordered" evidence="2">
    <location>
        <begin position="229"/>
        <end position="260"/>
    </location>
</feature>
<evidence type="ECO:0000313" key="4">
    <source>
        <dbReference type="EMBL" id="KAJ8919368.1"/>
    </source>
</evidence>
<gene>
    <name evidence="4" type="ORF">NQ315_016461</name>
</gene>
<feature type="coiled-coil region" evidence="1">
    <location>
        <begin position="29"/>
        <end position="95"/>
    </location>
</feature>
<sequence length="326" mass="37320">MIASEYEANIEAFQKASQEEVKVSQEEMKSGQEELNTKLENKLKEFEEVVEEEINKVKEEVKAVEGEFSHMKEDKKEINKKIEDLETKFRQFSTTGKQVKYLRLIVSPSGSLAEISNRSPTFKGYWTPWDSFAIENILLNRVWESPDGKERNYQTVLPRKKVPEVLQAVHSGVGGGHFGINKTLDKVRERFYWLGSRSDVEEQDPSKICIWCITAIIDWFDLRSTKEREGRGQLHQSPSRPAQTDPCRSTTKDENLKPGITCEPIQEDSKLVRRFGCTIRRGPKESHQCCRSDGRDPTLSSLSCSGGLSYEAVANRKSERTEGEDY</sequence>
<evidence type="ECO:0000259" key="3">
    <source>
        <dbReference type="Pfam" id="PF17921"/>
    </source>
</evidence>
<feature type="compositionally biased region" description="Polar residues" evidence="2">
    <location>
        <begin position="234"/>
        <end position="249"/>
    </location>
</feature>
<protein>
    <recommendedName>
        <fullName evidence="3">Integrase zinc-binding domain-containing protein</fullName>
    </recommendedName>
</protein>